<accession>A0ABY7T3K9</accession>
<reference evidence="2 3" key="1">
    <citation type="submission" date="2023-02" db="EMBL/GenBank/DDBJ databases">
        <title>Genome sequence of Mucilaginibacter jinjuensis strain KACC 16571.</title>
        <authorList>
            <person name="Kim S."/>
            <person name="Heo J."/>
            <person name="Kwon S.-W."/>
        </authorList>
    </citation>
    <scope>NUCLEOTIDE SEQUENCE [LARGE SCALE GENOMIC DNA]</scope>
    <source>
        <strain evidence="2 3">KACC 16571</strain>
    </source>
</reference>
<evidence type="ECO:0000256" key="1">
    <source>
        <dbReference type="SAM" id="SignalP"/>
    </source>
</evidence>
<feature type="chain" id="PRO_5046133560" evidence="1">
    <location>
        <begin position="19"/>
        <end position="121"/>
    </location>
</feature>
<protein>
    <submittedName>
        <fullName evidence="2">Uncharacterized protein</fullName>
    </submittedName>
</protein>
<keyword evidence="3" id="KW-1185">Reference proteome</keyword>
<organism evidence="2 3">
    <name type="scientific">Mucilaginibacter jinjuensis</name>
    <dbReference type="NCBI Taxonomy" id="1176721"/>
    <lineage>
        <taxon>Bacteria</taxon>
        <taxon>Pseudomonadati</taxon>
        <taxon>Bacteroidota</taxon>
        <taxon>Sphingobacteriia</taxon>
        <taxon>Sphingobacteriales</taxon>
        <taxon>Sphingobacteriaceae</taxon>
        <taxon>Mucilaginibacter</taxon>
    </lineage>
</organism>
<keyword evidence="1" id="KW-0732">Signal</keyword>
<sequence>MKKLLLFCLLLSPALVKAQTTEPAKTMTAAEAREVYCTLTASDRTLSSTKVNVTVNYGQVAKDDPRNIAEAAKVQAYITIPDALNYMATQGWTVVSSTITSERTVNTAHFLLKRIVSVDTK</sequence>
<gene>
    <name evidence="2" type="ORF">PQO05_19180</name>
</gene>
<dbReference type="EMBL" id="CP117167">
    <property type="protein sequence ID" value="WCT10863.1"/>
    <property type="molecule type" value="Genomic_DNA"/>
</dbReference>
<feature type="signal peptide" evidence="1">
    <location>
        <begin position="1"/>
        <end position="18"/>
    </location>
</feature>
<name>A0ABY7T3K9_9SPHI</name>
<dbReference type="Proteomes" id="UP001216139">
    <property type="component" value="Chromosome"/>
</dbReference>
<proteinExistence type="predicted"/>
<dbReference type="RefSeq" id="WP_273629053.1">
    <property type="nucleotide sequence ID" value="NZ_CP117167.1"/>
</dbReference>
<evidence type="ECO:0000313" key="2">
    <source>
        <dbReference type="EMBL" id="WCT10863.1"/>
    </source>
</evidence>
<evidence type="ECO:0000313" key="3">
    <source>
        <dbReference type="Proteomes" id="UP001216139"/>
    </source>
</evidence>